<organism evidence="2 3">
    <name type="scientific">Panagrellus redivivus</name>
    <name type="common">Microworm</name>
    <dbReference type="NCBI Taxonomy" id="6233"/>
    <lineage>
        <taxon>Eukaryota</taxon>
        <taxon>Metazoa</taxon>
        <taxon>Ecdysozoa</taxon>
        <taxon>Nematoda</taxon>
        <taxon>Chromadorea</taxon>
        <taxon>Rhabditida</taxon>
        <taxon>Tylenchina</taxon>
        <taxon>Panagrolaimomorpha</taxon>
        <taxon>Panagrolaimoidea</taxon>
        <taxon>Panagrolaimidae</taxon>
        <taxon>Panagrellus</taxon>
    </lineage>
</organism>
<reference evidence="3" key="2">
    <citation type="submission" date="2020-10" db="UniProtKB">
        <authorList>
            <consortium name="WormBaseParasite"/>
        </authorList>
    </citation>
    <scope>IDENTIFICATION</scope>
</reference>
<dbReference type="AlphaFoldDB" id="A0A7E4VVJ9"/>
<dbReference type="Proteomes" id="UP000492821">
    <property type="component" value="Unassembled WGS sequence"/>
</dbReference>
<evidence type="ECO:0000313" key="2">
    <source>
        <dbReference type="Proteomes" id="UP000492821"/>
    </source>
</evidence>
<name>A0A7E4VVJ9_PANRE</name>
<accession>A0A7E4VVJ9</accession>
<feature type="chain" id="PRO_5028832131" evidence="1">
    <location>
        <begin position="33"/>
        <end position="105"/>
    </location>
</feature>
<keyword evidence="1" id="KW-0732">Signal</keyword>
<sequence length="105" mass="12143">MASWIAWHSARQTVSTLCFLVLIAALLLDCNAQSLERGIRAPKNKFIRFGRSGQKFIRFGRNSAIANDDLEPRRVAYEDNLFEQSPFFKQLNYNKRAGQKFIRFG</sequence>
<protein>
    <submittedName>
        <fullName evidence="3">Uncharacterized protein</fullName>
    </submittedName>
</protein>
<dbReference type="WBParaSite" id="Pan_g3321.t1">
    <property type="protein sequence ID" value="Pan_g3321.t1"/>
    <property type="gene ID" value="Pan_g3321"/>
</dbReference>
<feature type="signal peptide" evidence="1">
    <location>
        <begin position="1"/>
        <end position="32"/>
    </location>
</feature>
<evidence type="ECO:0000313" key="3">
    <source>
        <dbReference type="WBParaSite" id="Pan_g3321.t1"/>
    </source>
</evidence>
<keyword evidence="2" id="KW-1185">Reference proteome</keyword>
<evidence type="ECO:0000256" key="1">
    <source>
        <dbReference type="SAM" id="SignalP"/>
    </source>
</evidence>
<reference evidence="2" key="1">
    <citation type="journal article" date="2013" name="Genetics">
        <title>The draft genome and transcriptome of Panagrellus redivivus are shaped by the harsh demands of a free-living lifestyle.</title>
        <authorList>
            <person name="Srinivasan J."/>
            <person name="Dillman A.R."/>
            <person name="Macchietto M.G."/>
            <person name="Heikkinen L."/>
            <person name="Lakso M."/>
            <person name="Fracchia K.M."/>
            <person name="Antoshechkin I."/>
            <person name="Mortazavi A."/>
            <person name="Wong G."/>
            <person name="Sternberg P.W."/>
        </authorList>
    </citation>
    <scope>NUCLEOTIDE SEQUENCE [LARGE SCALE GENOMIC DNA]</scope>
    <source>
        <strain evidence="2">MT8872</strain>
    </source>
</reference>
<proteinExistence type="predicted"/>